<dbReference type="InterPro" id="IPR057342">
    <property type="entry name" value="DEXDc_RapA"/>
</dbReference>
<feature type="region of interest" description="Disordered" evidence="5">
    <location>
        <begin position="264"/>
        <end position="286"/>
    </location>
</feature>
<evidence type="ECO:0000313" key="9">
    <source>
        <dbReference type="Proteomes" id="UP001600165"/>
    </source>
</evidence>
<dbReference type="PROSITE" id="PS51194">
    <property type="entry name" value="HELICASE_CTER"/>
    <property type="match status" value="1"/>
</dbReference>
<keyword evidence="9" id="KW-1185">Reference proteome</keyword>
<dbReference type="InterPro" id="IPR000330">
    <property type="entry name" value="SNF2_N"/>
</dbReference>
<dbReference type="Gene3D" id="3.40.50.10810">
    <property type="entry name" value="Tandem AAA-ATPase domain"/>
    <property type="match status" value="1"/>
</dbReference>
<evidence type="ECO:0000256" key="2">
    <source>
        <dbReference type="ARBA" id="ARBA00022801"/>
    </source>
</evidence>
<dbReference type="PROSITE" id="PS51192">
    <property type="entry name" value="HELICASE_ATP_BIND_1"/>
    <property type="match status" value="1"/>
</dbReference>
<protein>
    <submittedName>
        <fullName evidence="8">Helicase-related protein</fullName>
    </submittedName>
</protein>
<feature type="domain" description="Helicase ATP-binding" evidence="6">
    <location>
        <begin position="330"/>
        <end position="509"/>
    </location>
</feature>
<dbReference type="InterPro" id="IPR014001">
    <property type="entry name" value="Helicase_ATP-bd"/>
</dbReference>
<dbReference type="InterPro" id="IPR049730">
    <property type="entry name" value="SNF2/RAD54-like_C"/>
</dbReference>
<feature type="domain" description="Helicase C-terminal" evidence="7">
    <location>
        <begin position="767"/>
        <end position="920"/>
    </location>
</feature>
<evidence type="ECO:0000256" key="3">
    <source>
        <dbReference type="ARBA" id="ARBA00022806"/>
    </source>
</evidence>
<keyword evidence="3 8" id="KW-0347">Helicase</keyword>
<dbReference type="GO" id="GO:0004386">
    <property type="term" value="F:helicase activity"/>
    <property type="evidence" value="ECO:0007669"/>
    <property type="project" value="UniProtKB-KW"/>
</dbReference>
<dbReference type="EMBL" id="JBHZOL010000110">
    <property type="protein sequence ID" value="MFE4108415.1"/>
    <property type="molecule type" value="Genomic_DNA"/>
</dbReference>
<dbReference type="CDD" id="cd18793">
    <property type="entry name" value="SF2_C_SNF"/>
    <property type="match status" value="1"/>
</dbReference>
<accession>A0ABW6ILG8</accession>
<evidence type="ECO:0000313" key="8">
    <source>
        <dbReference type="EMBL" id="MFE4108415.1"/>
    </source>
</evidence>
<dbReference type="Proteomes" id="UP001600165">
    <property type="component" value="Unassembled WGS sequence"/>
</dbReference>
<evidence type="ECO:0000256" key="5">
    <source>
        <dbReference type="SAM" id="MobiDB-lite"/>
    </source>
</evidence>
<organism evidence="8 9">
    <name type="scientific">Almyronema epifaneia S1</name>
    <dbReference type="NCBI Taxonomy" id="2991925"/>
    <lineage>
        <taxon>Bacteria</taxon>
        <taxon>Bacillati</taxon>
        <taxon>Cyanobacteriota</taxon>
        <taxon>Cyanophyceae</taxon>
        <taxon>Nodosilineales</taxon>
        <taxon>Nodosilineaceae</taxon>
        <taxon>Almyronema</taxon>
        <taxon>Almyronema epifaneia</taxon>
    </lineage>
</organism>
<dbReference type="SMART" id="SM00490">
    <property type="entry name" value="HELICc"/>
    <property type="match status" value="1"/>
</dbReference>
<dbReference type="SMART" id="SM00487">
    <property type="entry name" value="DEXDc"/>
    <property type="match status" value="1"/>
</dbReference>
<dbReference type="Pfam" id="PF00176">
    <property type="entry name" value="SNF2-rel_dom"/>
    <property type="match status" value="1"/>
</dbReference>
<proteinExistence type="predicted"/>
<comment type="caution">
    <text evidence="8">The sequence shown here is derived from an EMBL/GenBank/DDBJ whole genome shotgun (WGS) entry which is preliminary data.</text>
</comment>
<dbReference type="Gene3D" id="3.40.50.300">
    <property type="entry name" value="P-loop containing nucleotide triphosphate hydrolases"/>
    <property type="match status" value="1"/>
</dbReference>
<name>A0ABW6ILG8_9CYAN</name>
<evidence type="ECO:0000259" key="6">
    <source>
        <dbReference type="PROSITE" id="PS51192"/>
    </source>
</evidence>
<evidence type="ECO:0000259" key="7">
    <source>
        <dbReference type="PROSITE" id="PS51194"/>
    </source>
</evidence>
<dbReference type="Pfam" id="PF00271">
    <property type="entry name" value="Helicase_C"/>
    <property type="match status" value="1"/>
</dbReference>
<dbReference type="RefSeq" id="WP_377968046.1">
    <property type="nucleotide sequence ID" value="NZ_JBHZOL010000110.1"/>
</dbReference>
<keyword evidence="1" id="KW-0547">Nucleotide-binding</keyword>
<gene>
    <name evidence="8" type="ORF">ACFVKH_19215</name>
</gene>
<dbReference type="PANTHER" id="PTHR45766">
    <property type="entry name" value="DNA ANNEALING HELICASE AND ENDONUCLEASE ZRANB3 FAMILY MEMBER"/>
    <property type="match status" value="1"/>
</dbReference>
<dbReference type="CDD" id="cd18011">
    <property type="entry name" value="DEXDc_RapA"/>
    <property type="match status" value="1"/>
</dbReference>
<dbReference type="InterPro" id="IPR027417">
    <property type="entry name" value="P-loop_NTPase"/>
</dbReference>
<keyword evidence="2" id="KW-0378">Hydrolase</keyword>
<dbReference type="CDD" id="cd09179">
    <property type="entry name" value="PLDc_N_DEXD_a"/>
    <property type="match status" value="1"/>
</dbReference>
<reference evidence="8 9" key="1">
    <citation type="submission" date="2024-10" db="EMBL/GenBank/DDBJ databases">
        <authorList>
            <person name="Ratan Roy A."/>
            <person name="Morales Sandoval P.H."/>
            <person name="De Los Santos Villalobos S."/>
            <person name="Chakraborty S."/>
            <person name="Mukherjee J."/>
        </authorList>
    </citation>
    <scope>NUCLEOTIDE SEQUENCE [LARGE SCALE GENOMIC DNA]</scope>
    <source>
        <strain evidence="8 9">S1</strain>
    </source>
</reference>
<dbReference type="PANTHER" id="PTHR45766:SF6">
    <property type="entry name" value="SWI_SNF-RELATED MATRIX-ASSOCIATED ACTIN-DEPENDENT REGULATOR OF CHROMATIN SUBFAMILY A-LIKE PROTEIN 1"/>
    <property type="match status" value="1"/>
</dbReference>
<dbReference type="InterPro" id="IPR001650">
    <property type="entry name" value="Helicase_C-like"/>
</dbReference>
<dbReference type="InterPro" id="IPR038718">
    <property type="entry name" value="SNF2-like_sf"/>
</dbReference>
<keyword evidence="4" id="KW-0067">ATP-binding</keyword>
<evidence type="ECO:0000256" key="1">
    <source>
        <dbReference type="ARBA" id="ARBA00022741"/>
    </source>
</evidence>
<evidence type="ECO:0000256" key="4">
    <source>
        <dbReference type="ARBA" id="ARBA00022840"/>
    </source>
</evidence>
<sequence>MTHVNTHSLTSYPWKISYASDTSNPVADFYIPALERSTQYDRKSGFFSSAILSQVAGGLGAFLHNQGQIRLIMSCHLSKADLQAIQKGYALRDAVAARLDASLTPPENFAQLKRFEILSWLIQTNRLDIRIAIPLQHNGLPLDPDAAINTHYLYHEKVCLFTDAEGNQIATTGSNNESKGGWNYNIESFHVFCSWEGSRDLARVQSELLRFEQHWHNQIANVRVFEVPDAVKRKLIRYAPAAQPTWTPADEFNGRLLDQPERDRLTATPSESENSDEATSESPVDAETLAREQEQLRAIANIHTHPGCLAACLDSIPIHPWPHQLKILKRVAAEFPRSFLIADEVGLGKTIETGLILRYLLVAQKVKRVLVLAPASVQPQWQEELREKFNLHFWSYTQGTFQDPYGQTQQPIGNPWNTQDLILASSHLVRRQERMEKLLNAAPWDLVVLDEAHHARRKSPQARKETPNRLLELLQQLRDMTQAMVLLSATPMQIDPIEVFDLLDVLGLDGHWAYGDNFCNYFASLADPPTRQLLAFWQALSSDYFQQGYQPCPRLQARLRQQDRMLASQVEDVWRGRLKLVSDRQYVNNSAFIEASRQFLATNTPLKDKMFRHTRDTLREYFRLGLLDKDVPCRIVFDNAITLEPTREAELYRQVSHYVRHFYRLAQKEQRRALGFLMTLYRKRLTSSFYAIEQSLQRRLEALKNQQGSGLTADDLNELDDIDEPIIDGLEDFIEPVDPREIEYLESLLRQFGNTGEDTKLAHFISVLRQELVKRESAIAFTQYTDTMDFLREQLRELYGDQVACYSGRGGERWQDEQWVSVPKEVIKHQFRQGDIKILLCTESASEGLNLQTCGVLINYDLPWNPMRVEQRIGRIDRIGQRYSTVTIHNFYYDGTVEAKVYRRLRDRIGVFTTVIGNLQPILAQTPNFIERATMSVDEAEEDVLLSEFDQVLATPPLQPALDDMVKRDVEADLQEIQQPLSPNPFGWETIEQVLTQSVLLQRQGIRFLSTEPHVWQLHYGDRSYPVTFNPELFAERPSLRFMSWGDPLFEMLVKLA</sequence>
<dbReference type="SUPFAM" id="SSF52540">
    <property type="entry name" value="P-loop containing nucleoside triphosphate hydrolases"/>
    <property type="match status" value="2"/>
</dbReference>